<evidence type="ECO:0000256" key="1">
    <source>
        <dbReference type="SAM" id="Coils"/>
    </source>
</evidence>
<evidence type="ECO:0000313" key="4">
    <source>
        <dbReference type="Proteomes" id="UP000614601"/>
    </source>
</evidence>
<dbReference type="Proteomes" id="UP000614601">
    <property type="component" value="Unassembled WGS sequence"/>
</dbReference>
<gene>
    <name evidence="3" type="ORF">BOKJ2_LOCUS3120</name>
</gene>
<dbReference type="EMBL" id="CAJFDH010000002">
    <property type="protein sequence ID" value="CAD5210303.1"/>
    <property type="molecule type" value="Genomic_DNA"/>
</dbReference>
<sequence>MGSGKAKRATASADDRCAELEAENARLRQQLEEMREERDIALRQKAVAEGMAEWLEGEAIKAQEEVVQLRQLVPQAPALPTAPPPPPQPSPAPAVQTPPRRGPVPPPRSADAPVFRRPHSTPGQVGSDDTRRTPPQPTPPAQSGRAPRVRRPPMWRELRALGTPVLLAPRSRVIRRPLRLKVDFSPKVYGSTG</sequence>
<feature type="compositionally biased region" description="Pro residues" evidence="2">
    <location>
        <begin position="80"/>
        <end position="92"/>
    </location>
</feature>
<keyword evidence="4" id="KW-1185">Reference proteome</keyword>
<evidence type="ECO:0000256" key="2">
    <source>
        <dbReference type="SAM" id="MobiDB-lite"/>
    </source>
</evidence>
<feature type="coiled-coil region" evidence="1">
    <location>
        <begin position="10"/>
        <end position="72"/>
    </location>
</feature>
<dbReference type="AlphaFoldDB" id="A0A811K3N4"/>
<dbReference type="EMBL" id="CAJFCW020000002">
    <property type="protein sequence ID" value="CAG9091069.1"/>
    <property type="molecule type" value="Genomic_DNA"/>
</dbReference>
<comment type="caution">
    <text evidence="3">The sequence shown here is derived from an EMBL/GenBank/DDBJ whole genome shotgun (WGS) entry which is preliminary data.</text>
</comment>
<name>A0A811K3N4_9BILA</name>
<keyword evidence="1" id="KW-0175">Coiled coil</keyword>
<organism evidence="3 4">
    <name type="scientific">Bursaphelenchus okinawaensis</name>
    <dbReference type="NCBI Taxonomy" id="465554"/>
    <lineage>
        <taxon>Eukaryota</taxon>
        <taxon>Metazoa</taxon>
        <taxon>Ecdysozoa</taxon>
        <taxon>Nematoda</taxon>
        <taxon>Chromadorea</taxon>
        <taxon>Rhabditida</taxon>
        <taxon>Tylenchina</taxon>
        <taxon>Tylenchomorpha</taxon>
        <taxon>Aphelenchoidea</taxon>
        <taxon>Aphelenchoididae</taxon>
        <taxon>Bursaphelenchus</taxon>
    </lineage>
</organism>
<dbReference type="Proteomes" id="UP000783686">
    <property type="component" value="Unassembled WGS sequence"/>
</dbReference>
<reference evidence="3" key="1">
    <citation type="submission" date="2020-09" db="EMBL/GenBank/DDBJ databases">
        <authorList>
            <person name="Kikuchi T."/>
        </authorList>
    </citation>
    <scope>NUCLEOTIDE SEQUENCE</scope>
    <source>
        <strain evidence="3">SH1</strain>
    </source>
</reference>
<feature type="region of interest" description="Disordered" evidence="2">
    <location>
        <begin position="72"/>
        <end position="153"/>
    </location>
</feature>
<protein>
    <submittedName>
        <fullName evidence="3">Uncharacterized protein</fullName>
    </submittedName>
</protein>
<evidence type="ECO:0000313" key="3">
    <source>
        <dbReference type="EMBL" id="CAD5210303.1"/>
    </source>
</evidence>
<proteinExistence type="predicted"/>
<accession>A0A811K3N4</accession>